<feature type="compositionally biased region" description="Polar residues" evidence="1">
    <location>
        <begin position="177"/>
        <end position="187"/>
    </location>
</feature>
<feature type="compositionally biased region" description="Low complexity" evidence="1">
    <location>
        <begin position="126"/>
        <end position="139"/>
    </location>
</feature>
<dbReference type="OrthoDB" id="2131431at2759"/>
<evidence type="ECO:0000256" key="2">
    <source>
        <dbReference type="SAM" id="Phobius"/>
    </source>
</evidence>
<protein>
    <submittedName>
        <fullName evidence="3">Uncharacterized protein</fullName>
    </submittedName>
</protein>
<reference evidence="3" key="1">
    <citation type="journal article" date="2020" name="Fungal Divers.">
        <title>Resolving the Mortierellaceae phylogeny through synthesis of multi-gene phylogenetics and phylogenomics.</title>
        <authorList>
            <person name="Vandepol N."/>
            <person name="Liber J."/>
            <person name="Desiro A."/>
            <person name="Na H."/>
            <person name="Kennedy M."/>
            <person name="Barry K."/>
            <person name="Grigoriev I.V."/>
            <person name="Miller A.N."/>
            <person name="O'Donnell K."/>
            <person name="Stajich J.E."/>
            <person name="Bonito G."/>
        </authorList>
    </citation>
    <scope>NUCLEOTIDE SEQUENCE</scope>
    <source>
        <strain evidence="3">MES-2147</strain>
    </source>
</reference>
<feature type="transmembrane region" description="Helical" evidence="2">
    <location>
        <begin position="48"/>
        <end position="76"/>
    </location>
</feature>
<evidence type="ECO:0000256" key="1">
    <source>
        <dbReference type="SAM" id="MobiDB-lite"/>
    </source>
</evidence>
<gene>
    <name evidence="3" type="ORF">BGZ65_007189</name>
</gene>
<sequence>MAVMFFYYGLKYTFILRANIIIAETALKAPRAAFGIGNLKSRSPARFLFIQLQITGFGGCAVTALAGSLCLVWVLFRRQILSMESDELPHAISFFWTCAIAIAFFVVMALVTAQTVRNRKRGLHAPSSITSHSSGPSSSGHGGSGGSQKQGNIHQGYHSKGSKHAISRFEPEACLTQGSSGDLSTVHSIDKQPSLMSGDYDLETGGGSNESDHDSYRATSLTPPPRPPLIQSVSLASFMNANMDPNHSHIRESVFGGRTPREDKTTSPPQSPTSPGFSIVSFPLASLRSGSSARLSRSSSKLGGSSSNSNNASLTSGPASPTHVSFRDTQQQPSLPSPSATYTPSHYFQQQQQQPRQQQQQQQRQGPQPVPQYGGAVRKQSIGSVPATSLPSPIPAPPSRGGGGGYRSQNIEMEFVLEQQPPSPVHFKSPYDEPASK</sequence>
<proteinExistence type="predicted"/>
<comment type="caution">
    <text evidence="3">The sequence shown here is derived from an EMBL/GenBank/DDBJ whole genome shotgun (WGS) entry which is preliminary data.</text>
</comment>
<evidence type="ECO:0000313" key="3">
    <source>
        <dbReference type="EMBL" id="KAF9977955.1"/>
    </source>
</evidence>
<accession>A0A9P6M8A0</accession>
<feature type="compositionally biased region" description="Low complexity" evidence="1">
    <location>
        <begin position="349"/>
        <end position="367"/>
    </location>
</feature>
<feature type="region of interest" description="Disordered" evidence="1">
    <location>
        <begin position="292"/>
        <end position="437"/>
    </location>
</feature>
<name>A0A9P6M8A0_9FUNG</name>
<feature type="compositionally biased region" description="Low complexity" evidence="1">
    <location>
        <begin position="292"/>
        <end position="314"/>
    </location>
</feature>
<evidence type="ECO:0000313" key="4">
    <source>
        <dbReference type="Proteomes" id="UP000749646"/>
    </source>
</evidence>
<feature type="region of interest" description="Disordered" evidence="1">
    <location>
        <begin position="122"/>
        <end position="162"/>
    </location>
</feature>
<keyword evidence="4" id="KW-1185">Reference proteome</keyword>
<dbReference type="AlphaFoldDB" id="A0A9P6M8A0"/>
<keyword evidence="2" id="KW-0812">Transmembrane</keyword>
<organism evidence="3 4">
    <name type="scientific">Modicella reniformis</name>
    <dbReference type="NCBI Taxonomy" id="1440133"/>
    <lineage>
        <taxon>Eukaryota</taxon>
        <taxon>Fungi</taxon>
        <taxon>Fungi incertae sedis</taxon>
        <taxon>Mucoromycota</taxon>
        <taxon>Mortierellomycotina</taxon>
        <taxon>Mortierellomycetes</taxon>
        <taxon>Mortierellales</taxon>
        <taxon>Mortierellaceae</taxon>
        <taxon>Modicella</taxon>
    </lineage>
</organism>
<keyword evidence="2" id="KW-0472">Membrane</keyword>
<feature type="transmembrane region" description="Helical" evidence="2">
    <location>
        <begin position="88"/>
        <end position="111"/>
    </location>
</feature>
<feature type="compositionally biased region" description="Polar residues" evidence="1">
    <location>
        <begin position="315"/>
        <end position="348"/>
    </location>
</feature>
<feature type="region of interest" description="Disordered" evidence="1">
    <location>
        <begin position="177"/>
        <end position="227"/>
    </location>
</feature>
<dbReference type="Proteomes" id="UP000749646">
    <property type="component" value="Unassembled WGS sequence"/>
</dbReference>
<dbReference type="EMBL" id="JAAAHW010004155">
    <property type="protein sequence ID" value="KAF9977955.1"/>
    <property type="molecule type" value="Genomic_DNA"/>
</dbReference>
<feature type="region of interest" description="Disordered" evidence="1">
    <location>
        <begin position="241"/>
        <end position="280"/>
    </location>
</feature>
<keyword evidence="2" id="KW-1133">Transmembrane helix</keyword>